<feature type="compositionally biased region" description="Low complexity" evidence="2">
    <location>
        <begin position="394"/>
        <end position="404"/>
    </location>
</feature>
<protein>
    <submittedName>
        <fullName evidence="4">Zz-type zinc finger-containing 3-like protein</fullName>
    </submittedName>
</protein>
<dbReference type="Gene3D" id="1.10.10.60">
    <property type="entry name" value="Homeodomain-like"/>
    <property type="match status" value="1"/>
</dbReference>
<feature type="compositionally biased region" description="Basic and acidic residues" evidence="2">
    <location>
        <begin position="239"/>
        <end position="256"/>
    </location>
</feature>
<feature type="compositionally biased region" description="Low complexity" evidence="2">
    <location>
        <begin position="640"/>
        <end position="659"/>
    </location>
</feature>
<gene>
    <name evidence="4" type="ORF">PNOK_0626500</name>
</gene>
<organism evidence="4 5">
    <name type="scientific">Pyrrhoderma noxium</name>
    <dbReference type="NCBI Taxonomy" id="2282107"/>
    <lineage>
        <taxon>Eukaryota</taxon>
        <taxon>Fungi</taxon>
        <taxon>Dikarya</taxon>
        <taxon>Basidiomycota</taxon>
        <taxon>Agaricomycotina</taxon>
        <taxon>Agaricomycetes</taxon>
        <taxon>Hymenochaetales</taxon>
        <taxon>Hymenochaetaceae</taxon>
        <taxon>Pyrrhoderma</taxon>
    </lineage>
</organism>
<dbReference type="InterPro" id="IPR009057">
    <property type="entry name" value="Homeodomain-like_sf"/>
</dbReference>
<dbReference type="InParanoid" id="A0A286UE37"/>
<dbReference type="PANTHER" id="PTHR22705">
    <property type="entry name" value="ZINC FINGER, ZZ DOMAIN CONTAINING 3"/>
    <property type="match status" value="1"/>
</dbReference>
<evidence type="ECO:0000256" key="1">
    <source>
        <dbReference type="SAM" id="Coils"/>
    </source>
</evidence>
<keyword evidence="1" id="KW-0175">Coiled coil</keyword>
<feature type="region of interest" description="Disordered" evidence="2">
    <location>
        <begin position="312"/>
        <end position="452"/>
    </location>
</feature>
<dbReference type="PANTHER" id="PTHR22705:SF0">
    <property type="entry name" value="ZZ-TYPE ZINC FINGER-CONTAINING PROTEIN 3"/>
    <property type="match status" value="1"/>
</dbReference>
<dbReference type="Pfam" id="PF23082">
    <property type="entry name" value="Myb_DNA-binding_2"/>
    <property type="match status" value="1"/>
</dbReference>
<dbReference type="InterPro" id="IPR037830">
    <property type="entry name" value="ZZZ3"/>
</dbReference>
<dbReference type="InterPro" id="IPR001005">
    <property type="entry name" value="SANT/Myb"/>
</dbReference>
<accession>A0A286UE37</accession>
<feature type="compositionally biased region" description="Low complexity" evidence="2">
    <location>
        <begin position="366"/>
        <end position="380"/>
    </location>
</feature>
<dbReference type="STRING" id="2282107.A0A286UE37"/>
<dbReference type="CDD" id="cd00167">
    <property type="entry name" value="SANT"/>
    <property type="match status" value="1"/>
</dbReference>
<reference evidence="4 5" key="1">
    <citation type="journal article" date="2017" name="Mol. Ecol.">
        <title>Comparative and population genomic landscape of Phellinus noxius: A hypervariable fungus causing root rot in trees.</title>
        <authorList>
            <person name="Chung C.L."/>
            <person name="Lee T.J."/>
            <person name="Akiba M."/>
            <person name="Lee H.H."/>
            <person name="Kuo T.H."/>
            <person name="Liu D."/>
            <person name="Ke H.M."/>
            <person name="Yokoi T."/>
            <person name="Roa M.B."/>
            <person name="Lu M.J."/>
            <person name="Chang Y.Y."/>
            <person name="Ann P.J."/>
            <person name="Tsai J.N."/>
            <person name="Chen C.Y."/>
            <person name="Tzean S.S."/>
            <person name="Ota Y."/>
            <person name="Hattori T."/>
            <person name="Sahashi N."/>
            <person name="Liou R.F."/>
            <person name="Kikuchi T."/>
            <person name="Tsai I.J."/>
        </authorList>
    </citation>
    <scope>NUCLEOTIDE SEQUENCE [LARGE SCALE GENOMIC DNA]</scope>
    <source>
        <strain evidence="4 5">FFPRI411160</strain>
    </source>
</reference>
<feature type="compositionally biased region" description="Polar residues" evidence="2">
    <location>
        <begin position="20"/>
        <end position="40"/>
    </location>
</feature>
<feature type="domain" description="Myb-like" evidence="3">
    <location>
        <begin position="667"/>
        <end position="722"/>
    </location>
</feature>
<evidence type="ECO:0000313" key="5">
    <source>
        <dbReference type="Proteomes" id="UP000217199"/>
    </source>
</evidence>
<feature type="region of interest" description="Disordered" evidence="2">
    <location>
        <begin position="591"/>
        <end position="674"/>
    </location>
</feature>
<dbReference type="Proteomes" id="UP000217199">
    <property type="component" value="Unassembled WGS sequence"/>
</dbReference>
<dbReference type="SUPFAM" id="SSF46689">
    <property type="entry name" value="Homeodomain-like"/>
    <property type="match status" value="1"/>
</dbReference>
<feature type="region of interest" description="Disordered" evidence="2">
    <location>
        <begin position="20"/>
        <end position="45"/>
    </location>
</feature>
<evidence type="ECO:0000313" key="4">
    <source>
        <dbReference type="EMBL" id="PAV17779.1"/>
    </source>
</evidence>
<dbReference type="AlphaFoldDB" id="A0A286UE37"/>
<feature type="coiled-coil region" evidence="1">
    <location>
        <begin position="60"/>
        <end position="87"/>
    </location>
</feature>
<name>A0A286UE37_9AGAM</name>
<feature type="region of interest" description="Disordered" evidence="2">
    <location>
        <begin position="234"/>
        <end position="299"/>
    </location>
</feature>
<evidence type="ECO:0000256" key="2">
    <source>
        <dbReference type="SAM" id="MobiDB-lite"/>
    </source>
</evidence>
<proteinExistence type="predicted"/>
<dbReference type="SMART" id="SM00717">
    <property type="entry name" value="SANT"/>
    <property type="match status" value="1"/>
</dbReference>
<feature type="compositionally biased region" description="Polar residues" evidence="2">
    <location>
        <begin position="315"/>
        <end position="342"/>
    </location>
</feature>
<dbReference type="PROSITE" id="PS50090">
    <property type="entry name" value="MYB_LIKE"/>
    <property type="match status" value="1"/>
</dbReference>
<keyword evidence="5" id="KW-1185">Reference proteome</keyword>
<dbReference type="OrthoDB" id="424753at2759"/>
<evidence type="ECO:0000259" key="3">
    <source>
        <dbReference type="PROSITE" id="PS50090"/>
    </source>
</evidence>
<dbReference type="EMBL" id="NBII01000006">
    <property type="protein sequence ID" value="PAV17779.1"/>
    <property type="molecule type" value="Genomic_DNA"/>
</dbReference>
<sequence>MEDVATLPPSLISNQQDVTNIIPDSTSPVTKSPTTNNIQNGREKDIENRNRNLDILNAYIQRQRSLLERIKLDIERLKETKQDIDSDPVQALDNILDPTKNDDTLTEEVASKQTDRHVVKKLSELIHQVIGDASVTNDLDWELFRGHDPTSIHSLPFYPSLPTQHIPIPTTPNTPNPILIKPTLSSFIFPDKCWQPPPSSSNPSPLSLLVRQKRAEWIEPALVEAQKYLDTFPSDSDDECIKSARPKDAPNRERKEQRRGRGRESRADGGSSARRKKSDGASTNALARPRGFGGRFKKLDQTNSSDVAANSVNNITDNIQDTSPTLSNWNGSSLPTPSTSAAYSPEIDVHNYANSGRSQRRRRPSTRYGSPTPSAVSAVSGCGGSRSRRGGSRSGWRSSVSASPAPEPPRVRLTIRIPPRSAFKGSRGSVPTGNGTGNGNGNGNDHMHNNGSELVSASTSLMTSTSHTRSVSMGGSVNGDYGEIGFHRQNSGSGAAFGAGANGSNTDSYLEECYSPETMTGSAGLSFVKKEEEEGEMGLGDDMDVDFAMDVDMDRRANRFKHHRQHSNEAGEEEIMDKSMTLGLEDDKAIYSDQDDEDDPETTLLGIDYSYPRRAQSQNTHNDAGRNGEKVNGNAKKQDTTTPSNQAASSSPTTSSATPLTRRGDKASRTYNQSWSEAEQRQLDVLLEQFPDGTKNRWSNISKAMSGTRTPRQVASRVQKYFLKMRKFGVDIS</sequence>
<comment type="caution">
    <text evidence="4">The sequence shown here is derived from an EMBL/GenBank/DDBJ whole genome shotgun (WGS) entry which is preliminary data.</text>
</comment>